<feature type="region of interest" description="Disordered" evidence="1">
    <location>
        <begin position="707"/>
        <end position="728"/>
    </location>
</feature>
<evidence type="ECO:0000313" key="2">
    <source>
        <dbReference type="EMBL" id="EEP78505.1"/>
    </source>
</evidence>
<dbReference type="VEuPathDB" id="FungiDB:UREG_03351"/>
<dbReference type="STRING" id="336963.C4JQK6"/>
<dbReference type="HOGENOM" id="CLU_332653_0_0_1"/>
<gene>
    <name evidence="2" type="ORF">UREG_03351</name>
</gene>
<evidence type="ECO:0000256" key="1">
    <source>
        <dbReference type="SAM" id="MobiDB-lite"/>
    </source>
</evidence>
<dbReference type="Proteomes" id="UP000002058">
    <property type="component" value="Unassembled WGS sequence"/>
</dbReference>
<dbReference type="OrthoDB" id="3182339at2759"/>
<protein>
    <submittedName>
        <fullName evidence="2">Uncharacterized protein</fullName>
    </submittedName>
</protein>
<dbReference type="eggNOG" id="ENOG502QUFK">
    <property type="taxonomic scope" value="Eukaryota"/>
</dbReference>
<accession>C4JQK6</accession>
<keyword evidence="3" id="KW-1185">Reference proteome</keyword>
<dbReference type="AlphaFoldDB" id="C4JQK6"/>
<dbReference type="KEGG" id="ure:UREG_03351"/>
<organism evidence="2 3">
    <name type="scientific">Uncinocarpus reesii (strain UAMH 1704)</name>
    <dbReference type="NCBI Taxonomy" id="336963"/>
    <lineage>
        <taxon>Eukaryota</taxon>
        <taxon>Fungi</taxon>
        <taxon>Dikarya</taxon>
        <taxon>Ascomycota</taxon>
        <taxon>Pezizomycotina</taxon>
        <taxon>Eurotiomycetes</taxon>
        <taxon>Eurotiomycetidae</taxon>
        <taxon>Onygenales</taxon>
        <taxon>Onygenaceae</taxon>
        <taxon>Uncinocarpus</taxon>
    </lineage>
</organism>
<name>C4JQK6_UNCRE</name>
<dbReference type="InParanoid" id="C4JQK6"/>
<dbReference type="GeneID" id="8440190"/>
<evidence type="ECO:0000313" key="3">
    <source>
        <dbReference type="Proteomes" id="UP000002058"/>
    </source>
</evidence>
<reference evidence="3" key="1">
    <citation type="journal article" date="2009" name="Genome Res.">
        <title>Comparative genomic analyses of the human fungal pathogens Coccidioides and their relatives.</title>
        <authorList>
            <person name="Sharpton T.J."/>
            <person name="Stajich J.E."/>
            <person name="Rounsley S.D."/>
            <person name="Gardner M.J."/>
            <person name="Wortman J.R."/>
            <person name="Jordar V.S."/>
            <person name="Maiti R."/>
            <person name="Kodira C.D."/>
            <person name="Neafsey D.E."/>
            <person name="Zeng Q."/>
            <person name="Hung C.-Y."/>
            <person name="McMahan C."/>
            <person name="Muszewska A."/>
            <person name="Grynberg M."/>
            <person name="Mandel M.A."/>
            <person name="Kellner E.M."/>
            <person name="Barker B.M."/>
            <person name="Galgiani J.N."/>
            <person name="Orbach M.J."/>
            <person name="Kirkland T.N."/>
            <person name="Cole G.T."/>
            <person name="Henn M.R."/>
            <person name="Birren B.W."/>
            <person name="Taylor J.W."/>
        </authorList>
    </citation>
    <scope>NUCLEOTIDE SEQUENCE [LARGE SCALE GENOMIC DNA]</scope>
    <source>
        <strain evidence="3">UAMH 1704</strain>
    </source>
</reference>
<feature type="compositionally biased region" description="Basic and acidic residues" evidence="1">
    <location>
        <begin position="714"/>
        <end position="728"/>
    </location>
</feature>
<dbReference type="EMBL" id="CH476616">
    <property type="protein sequence ID" value="EEP78505.1"/>
    <property type="molecule type" value="Genomic_DNA"/>
</dbReference>
<proteinExistence type="predicted"/>
<sequence length="860" mass="98069">MAHFALAKILNGIISFRELASSNLSFNEGAVSVLLRQAAWELGSRNSDSIRRVAHKVLEDESFVSRLIATLEHRLNSIRSNWKEQETLSTLVTLALRALSLSEDPEIIDDAISFLRDAREVAYLWCEKLSELLNSTEGSDNDSYQHRILLASAICQRTYDVEANHMDNLLSTALDTERLVRSSVIFYETSPSESDGTAATELRETLLHGRRILHRVEKRLRELIRNDPSGMNAAIGTSMEGVTLLGQWQFIAADSEIAYKTLGEDTQTSKRIIRYDLLTGELLINGHPPGRLPKRYTNTNLYRMMFNAGLLTVIPSDLPGAVYAATKKFGEYELHFGFHEGVLRITARSSDQLLQLVPRDRLERDFPRSLVDNYYHWLDPSTGVVEFRPIADKWNPSKDNWHLSLDLHSPENCAMRRGDITLVDINSKLYQQIAEILARLDSSEHVHVTKLANGYIEAELVRLKLRLFVNDEGLLECRELKAIVDLDQDIGCLHRLYRKLVLKSFDSKDAIRRSVVIPYGEVSILPSSHGAQVFVELPPAECKRVRYFRYWLNDHLRTLQGPHDMLATLYQCYLHAVTGYVLPDPFTGRLGTDEALRGLRQQRLFTSMALDTDCILILKKISELTPSRHLHPKNLRVMQTVTWNLHLSQILQHDDFHPAATAIKDHASKFSAFRKDTESAEQLGEHGDQLLMSRARVINSRWRVPDFGGSLAPPRDERPTGEPRDRDYQNDRAQRVYEIAVLIRDWPSKVHHLDIYDQAKGWTWASAKPFDGTCLGEYDLSISDSFGSLYDFCRNASRDDTFKLMSRFCMITYGGKINVGLLRSFLAIAFSGRFRDLPIPRYPGRESLYRPNSWRVAGQG</sequence>
<dbReference type="RefSeq" id="XP_002543834.1">
    <property type="nucleotide sequence ID" value="XM_002543788.1"/>
</dbReference>